<keyword evidence="1 8" id="KW-0540">Nuclease</keyword>
<dbReference type="Pfam" id="PF21202">
    <property type="entry name" value="SLX1_C"/>
    <property type="match status" value="1"/>
</dbReference>
<evidence type="ECO:0000256" key="7">
    <source>
        <dbReference type="ARBA" id="ARBA00023242"/>
    </source>
</evidence>
<comment type="subcellular location">
    <subcellularLocation>
        <location evidence="8">Nucleus</location>
    </subcellularLocation>
</comment>
<feature type="region of interest" description="Disordered" evidence="9">
    <location>
        <begin position="296"/>
        <end position="320"/>
    </location>
</feature>
<dbReference type="Pfam" id="PF01541">
    <property type="entry name" value="GIY-YIG"/>
    <property type="match status" value="1"/>
</dbReference>
<accession>A0A8K0TNW6</accession>
<comment type="similarity">
    <text evidence="8">Belongs to the SLX1 family.</text>
</comment>
<dbReference type="InterPro" id="IPR050381">
    <property type="entry name" value="SLX1_endonuclease"/>
</dbReference>
<evidence type="ECO:0000313" key="11">
    <source>
        <dbReference type="EMBL" id="KAH7368665.1"/>
    </source>
</evidence>
<evidence type="ECO:0000256" key="3">
    <source>
        <dbReference type="ARBA" id="ARBA00022763"/>
    </source>
</evidence>
<evidence type="ECO:0000256" key="4">
    <source>
        <dbReference type="ARBA" id="ARBA00022801"/>
    </source>
</evidence>
<dbReference type="GO" id="GO:0000724">
    <property type="term" value="P:double-strand break repair via homologous recombination"/>
    <property type="evidence" value="ECO:0007669"/>
    <property type="project" value="TreeGrafter"/>
</dbReference>
<dbReference type="InterPro" id="IPR035901">
    <property type="entry name" value="GIY-YIG_endonuc_sf"/>
</dbReference>
<dbReference type="GO" id="GO:0008821">
    <property type="term" value="F:crossover junction DNA endonuclease activity"/>
    <property type="evidence" value="ECO:0007669"/>
    <property type="project" value="TreeGrafter"/>
</dbReference>
<dbReference type="Gene3D" id="3.40.1440.10">
    <property type="entry name" value="GIY-YIG endonuclease"/>
    <property type="match status" value="1"/>
</dbReference>
<dbReference type="PANTHER" id="PTHR20208">
    <property type="entry name" value="STRUCTURE-SPECIFIC ENDONUCLEASE SUBUNIT SLX1"/>
    <property type="match status" value="1"/>
</dbReference>
<dbReference type="GO" id="GO:0033557">
    <property type="term" value="C:Slx1-Slx4 complex"/>
    <property type="evidence" value="ECO:0007669"/>
    <property type="project" value="UniProtKB-UniRule"/>
</dbReference>
<keyword evidence="7 8" id="KW-0539">Nucleus</keyword>
<feature type="domain" description="GIY-YIG" evidence="10">
    <location>
        <begin position="10"/>
        <end position="92"/>
    </location>
</feature>
<dbReference type="InterPro" id="IPR013083">
    <property type="entry name" value="Znf_RING/FYVE/PHD"/>
</dbReference>
<protein>
    <submittedName>
        <fullName evidence="11">GIY-YIG catalytic domain-containing protein</fullName>
    </submittedName>
</protein>
<evidence type="ECO:0000259" key="10">
    <source>
        <dbReference type="PROSITE" id="PS50164"/>
    </source>
</evidence>
<dbReference type="HAMAP" id="MF_03100">
    <property type="entry name" value="Endonuc_su_Slx1"/>
    <property type="match status" value="1"/>
</dbReference>
<evidence type="ECO:0000256" key="1">
    <source>
        <dbReference type="ARBA" id="ARBA00022722"/>
    </source>
</evidence>
<evidence type="ECO:0000256" key="6">
    <source>
        <dbReference type="ARBA" id="ARBA00023204"/>
    </source>
</evidence>
<comment type="caution">
    <text evidence="11">The sequence shown here is derived from an EMBL/GenBank/DDBJ whole genome shotgun (WGS) entry which is preliminary data.</text>
</comment>
<dbReference type="AlphaFoldDB" id="A0A8K0TNW6"/>
<feature type="compositionally biased region" description="Basic residues" evidence="9">
    <location>
        <begin position="307"/>
        <end position="320"/>
    </location>
</feature>
<comment type="caution">
    <text evidence="8">Lacks conserved residue(s) required for the propagation of feature annotation.</text>
</comment>
<dbReference type="OrthoDB" id="24645at2759"/>
<comment type="subunit">
    <text evidence="8">Forms a heterodimer with SLX4.</text>
</comment>
<dbReference type="InterPro" id="IPR027520">
    <property type="entry name" value="Slx1"/>
</dbReference>
<keyword evidence="3 8" id="KW-0227">DNA damage</keyword>
<dbReference type="PROSITE" id="PS50164">
    <property type="entry name" value="GIY_YIG"/>
    <property type="match status" value="1"/>
</dbReference>
<dbReference type="CDD" id="cd10455">
    <property type="entry name" value="GIY-YIG_SLX1"/>
    <property type="match status" value="1"/>
</dbReference>
<evidence type="ECO:0000256" key="5">
    <source>
        <dbReference type="ARBA" id="ARBA00023172"/>
    </source>
</evidence>
<reference evidence="11" key="1">
    <citation type="journal article" date="2021" name="Nat. Commun.">
        <title>Genetic determinants of endophytism in the Arabidopsis root mycobiome.</title>
        <authorList>
            <person name="Mesny F."/>
            <person name="Miyauchi S."/>
            <person name="Thiergart T."/>
            <person name="Pickel B."/>
            <person name="Atanasova L."/>
            <person name="Karlsson M."/>
            <person name="Huettel B."/>
            <person name="Barry K.W."/>
            <person name="Haridas S."/>
            <person name="Chen C."/>
            <person name="Bauer D."/>
            <person name="Andreopoulos W."/>
            <person name="Pangilinan J."/>
            <person name="LaButti K."/>
            <person name="Riley R."/>
            <person name="Lipzen A."/>
            <person name="Clum A."/>
            <person name="Drula E."/>
            <person name="Henrissat B."/>
            <person name="Kohler A."/>
            <person name="Grigoriev I.V."/>
            <person name="Martin F.M."/>
            <person name="Hacquard S."/>
        </authorList>
    </citation>
    <scope>NUCLEOTIDE SEQUENCE</scope>
    <source>
        <strain evidence="11">MPI-CAGE-AT-0016</strain>
    </source>
</reference>
<feature type="compositionally biased region" description="Basic and acidic residues" evidence="9">
    <location>
        <begin position="296"/>
        <end position="306"/>
    </location>
</feature>
<comment type="function">
    <text evidence="8">Catalytic subunit of the SLX1-SLX4 structure-specific endonuclease that resolves DNA secondary structures generated during DNA repair and recombination. Has endonuclease activity towards branched DNA substrates, introducing single-strand cuts in duplex DNA close to junctions with ss-DNA.</text>
</comment>
<proteinExistence type="inferred from homology"/>
<feature type="region of interest" description="Disordered" evidence="9">
    <location>
        <begin position="28"/>
        <end position="53"/>
    </location>
</feature>
<dbReference type="Proteomes" id="UP000813385">
    <property type="component" value="Unassembled WGS sequence"/>
</dbReference>
<evidence type="ECO:0000256" key="9">
    <source>
        <dbReference type="SAM" id="MobiDB-lite"/>
    </source>
</evidence>
<keyword evidence="12" id="KW-1185">Reference proteome</keyword>
<dbReference type="GO" id="GO:0017108">
    <property type="term" value="F:5'-flap endonuclease activity"/>
    <property type="evidence" value="ECO:0007669"/>
    <property type="project" value="InterPro"/>
</dbReference>
<evidence type="ECO:0000256" key="8">
    <source>
        <dbReference type="HAMAP-Rule" id="MF_03100"/>
    </source>
</evidence>
<keyword evidence="2 8" id="KW-0255">Endonuclease</keyword>
<keyword evidence="6 8" id="KW-0234">DNA repair</keyword>
<dbReference type="InterPro" id="IPR000305">
    <property type="entry name" value="GIY-YIG_endonuc"/>
</dbReference>
<dbReference type="InterPro" id="IPR048749">
    <property type="entry name" value="SLX1_C"/>
</dbReference>
<name>A0A8K0TNW6_9PEZI</name>
<evidence type="ECO:0000256" key="2">
    <source>
        <dbReference type="ARBA" id="ARBA00022759"/>
    </source>
</evidence>
<organism evidence="11 12">
    <name type="scientific">Plectosphaerella cucumerina</name>
    <dbReference type="NCBI Taxonomy" id="40658"/>
    <lineage>
        <taxon>Eukaryota</taxon>
        <taxon>Fungi</taxon>
        <taxon>Dikarya</taxon>
        <taxon>Ascomycota</taxon>
        <taxon>Pezizomycotina</taxon>
        <taxon>Sordariomycetes</taxon>
        <taxon>Hypocreomycetidae</taxon>
        <taxon>Glomerellales</taxon>
        <taxon>Plectosphaerellaceae</taxon>
        <taxon>Plectosphaerella</taxon>
    </lineage>
</organism>
<comment type="cofactor">
    <cofactor evidence="8">
        <name>a divalent metal cation</name>
        <dbReference type="ChEBI" id="CHEBI:60240"/>
    </cofactor>
</comment>
<keyword evidence="4 8" id="KW-0378">Hydrolase</keyword>
<dbReference type="EMBL" id="JAGPXD010000002">
    <property type="protein sequence ID" value="KAH7368665.1"/>
    <property type="molecule type" value="Genomic_DNA"/>
</dbReference>
<evidence type="ECO:0000313" key="12">
    <source>
        <dbReference type="Proteomes" id="UP000813385"/>
    </source>
</evidence>
<sequence length="320" mass="35023">MAILSKPIPALYTVYVLRSTVRHASLYIGSTPNPPRRLKQHNGQAKGGAARTSRTSLRPWEMVAIVSGFPSMMAALKFEWALANPHLSLHIPSESRISKSAGVKRNGHPKRPRASMSSVMANIHLLLRVPSFLRWPLNLHFFAPAAHSAWLATCDVAAEPLRPDLKIATDFGPNGTKSAKSAAAEGGFEAEAWGIHSLPLDYTPMKEYAEKTRSIISFEREGKCVVCKEQLDHGAGLHVVCSNGSCEGVGHLACWSRHLLAQEGDVDAVMPTHGRCPSCQGAVKWSDMMKELTLRERSPKEVDKLLKTKPQRQAKGKAKA</sequence>
<dbReference type="PANTHER" id="PTHR20208:SF10">
    <property type="entry name" value="STRUCTURE-SPECIFIC ENDONUCLEASE SUBUNIT SLX1"/>
    <property type="match status" value="1"/>
</dbReference>
<gene>
    <name evidence="11" type="ORF">B0T11DRAFT_326820</name>
</gene>
<dbReference type="Gene3D" id="3.30.40.10">
    <property type="entry name" value="Zinc/RING finger domain, C3HC4 (zinc finger)"/>
    <property type="match status" value="1"/>
</dbReference>
<keyword evidence="5 8" id="KW-0233">DNA recombination</keyword>